<dbReference type="EMBL" id="CAJNNV010031970">
    <property type="protein sequence ID" value="CAE8638467.1"/>
    <property type="molecule type" value="Genomic_DNA"/>
</dbReference>
<feature type="compositionally biased region" description="Low complexity" evidence="1">
    <location>
        <begin position="580"/>
        <end position="594"/>
    </location>
</feature>
<evidence type="ECO:0008006" key="5">
    <source>
        <dbReference type="Google" id="ProtNLM"/>
    </source>
</evidence>
<feature type="compositionally biased region" description="Basic and acidic residues" evidence="1">
    <location>
        <begin position="411"/>
        <end position="422"/>
    </location>
</feature>
<organism evidence="3 4">
    <name type="scientific">Polarella glacialis</name>
    <name type="common">Dinoflagellate</name>
    <dbReference type="NCBI Taxonomy" id="89957"/>
    <lineage>
        <taxon>Eukaryota</taxon>
        <taxon>Sar</taxon>
        <taxon>Alveolata</taxon>
        <taxon>Dinophyceae</taxon>
        <taxon>Suessiales</taxon>
        <taxon>Suessiaceae</taxon>
        <taxon>Polarella</taxon>
    </lineage>
</organism>
<evidence type="ECO:0000256" key="2">
    <source>
        <dbReference type="SAM" id="Phobius"/>
    </source>
</evidence>
<feature type="transmembrane region" description="Helical" evidence="2">
    <location>
        <begin position="152"/>
        <end position="173"/>
    </location>
</feature>
<keyword evidence="2" id="KW-0812">Transmembrane</keyword>
<protein>
    <recommendedName>
        <fullName evidence="5">PAS domain-containing protein</fullName>
    </recommendedName>
</protein>
<feature type="transmembrane region" description="Helical" evidence="2">
    <location>
        <begin position="12"/>
        <end position="37"/>
    </location>
</feature>
<name>A0A813HL65_POLGL</name>
<dbReference type="AlphaFoldDB" id="A0A813HL65"/>
<evidence type="ECO:0000256" key="1">
    <source>
        <dbReference type="SAM" id="MobiDB-lite"/>
    </source>
</evidence>
<keyword evidence="2" id="KW-0472">Membrane</keyword>
<sequence length="603" mass="67846">MTKVSEITRSAAADWCMLAWAGLAVVFYVLFSVRALCVRKNRRKLLRAATKVWAALHLWKQNPEKHILDGCLDSKIASLVEERHRRSTRTLILAMSPATAFILCIMMLNKLLEMSQSKNNDSIPLISGTMTIGILTLMVSVVCMVNRDMPNFYVRSAISCLVIVRLAATTLLYETASQMVLDRIYVFIGRLIATMVFGSFRSSLLLNTAYAITACSMWASFAMQDPNMESQFGYSPVLWFTIQETVSLVVLSSCCLMHQNRTQSEAQATIEARASRAFQSAIQMLLRTIYDVVIQLDQDLKLVGNAEALGGLLLHGCNRSLKGASLLDYMYGEEDKELFQAHINQMPADELQTMAIPLRLRMRDSSGRPLYVELLHSTFKDIDAQTHHIIGIQEIEQNKTAFEEILQVDKTHSGNSPTEEHKRHPHLELGTPPNGIREELSGSLSDFSPTPSILRPALPELQITHPEMLSHSLFVLLLRWNLQVPSTFCCNFHFYVYQVQGILRRMQKLKCAGNLFNEMQLHPEGMEALGFDWQCKRCAMLCAEAEAAEEDTDKPSCAWCKAADLPNTCHNNNCNNNHNNTNNTNNSNNSNSSSRIEMSLVQL</sequence>
<dbReference type="Proteomes" id="UP000654075">
    <property type="component" value="Unassembled WGS sequence"/>
</dbReference>
<feature type="region of interest" description="Disordered" evidence="1">
    <location>
        <begin position="580"/>
        <end position="603"/>
    </location>
</feature>
<evidence type="ECO:0000313" key="4">
    <source>
        <dbReference type="Proteomes" id="UP000654075"/>
    </source>
</evidence>
<proteinExistence type="predicted"/>
<evidence type="ECO:0000313" key="3">
    <source>
        <dbReference type="EMBL" id="CAE8638467.1"/>
    </source>
</evidence>
<feature type="region of interest" description="Disordered" evidence="1">
    <location>
        <begin position="411"/>
        <end position="433"/>
    </location>
</feature>
<keyword evidence="2" id="KW-1133">Transmembrane helix</keyword>
<keyword evidence="4" id="KW-1185">Reference proteome</keyword>
<reference evidence="3" key="1">
    <citation type="submission" date="2021-02" db="EMBL/GenBank/DDBJ databases">
        <authorList>
            <person name="Dougan E. K."/>
            <person name="Rhodes N."/>
            <person name="Thang M."/>
            <person name="Chan C."/>
        </authorList>
    </citation>
    <scope>NUCLEOTIDE SEQUENCE</scope>
</reference>
<comment type="caution">
    <text evidence="3">The sequence shown here is derived from an EMBL/GenBank/DDBJ whole genome shotgun (WGS) entry which is preliminary data.</text>
</comment>
<feature type="transmembrane region" description="Helical" evidence="2">
    <location>
        <begin position="123"/>
        <end position="145"/>
    </location>
</feature>
<accession>A0A813HL65</accession>
<gene>
    <name evidence="3" type="ORF">PGLA1383_LOCUS53644</name>
</gene>
<feature type="transmembrane region" description="Helical" evidence="2">
    <location>
        <begin position="91"/>
        <end position="111"/>
    </location>
</feature>